<dbReference type="InterPro" id="IPR006076">
    <property type="entry name" value="FAD-dep_OxRdtase"/>
</dbReference>
<feature type="region of interest" description="Disordered" evidence="2">
    <location>
        <begin position="1"/>
        <end position="27"/>
    </location>
</feature>
<evidence type="ECO:0000259" key="3">
    <source>
        <dbReference type="Pfam" id="PF01266"/>
    </source>
</evidence>
<protein>
    <submittedName>
        <fullName evidence="4">FAD-binding oxidoreductase</fullName>
    </submittedName>
</protein>
<comment type="caution">
    <text evidence="4">The sequence shown here is derived from an EMBL/GenBank/DDBJ whole genome shotgun (WGS) entry which is preliminary data.</text>
</comment>
<dbReference type="SUPFAM" id="SSF51905">
    <property type="entry name" value="FAD/NAD(P)-binding domain"/>
    <property type="match status" value="1"/>
</dbReference>
<keyword evidence="5" id="KW-1185">Reference proteome</keyword>
<sequence>MPPAISSAGDGTDQVVPPAADRLHRGGAADRQPVLGRVRPWKRHECRSAFVIVRDVDVAIVGGGVAALWLAALAARTKLRVALLTAGLLGSHSSTRNQGWIHSGSFYAANEAWTLAEHCVRGGADIDQLARSTPELIAGPRGECVLRDAEHLDLVTARLRRVGISHQLASAPAVNASRLFRRGDAFPVLHTPDRAVDNSLLLDRLAFQARQAGAVVVANSGQPELRRDGRQWCLREGDCEVRADQVVLALGTGLPTYLKRWRPGTRHLLYASTTTRVVVVPGLGLDAPVLPLFDAAPTVVPVWHAGRVGGVTICVPFDNVRHSGSPRPVTVELAQEVVDLCVRQLPGLADHLRENEESPIGIYNCEKLIIDGQQDGAEESRSFRVDRVEAGLYAFYAGKFTTASVGASAMLDTLGTSTTSSGGRVRRPGELIGNLTVSRRAAARPMNFVIGSEKSEFLVSPQRGYLR</sequence>
<reference evidence="4 5" key="1">
    <citation type="submission" date="2018-09" db="EMBL/GenBank/DDBJ databases">
        <title>YIM PH 21725 draft genome.</title>
        <authorList>
            <person name="Miao C."/>
        </authorList>
    </citation>
    <scope>NUCLEOTIDE SEQUENCE [LARGE SCALE GENOMIC DNA]</scope>
    <source>
        <strain evidence="5">YIM PH21725</strain>
    </source>
</reference>
<accession>A0A419HX80</accession>
<name>A0A419HX80_9PSEU</name>
<dbReference type="InterPro" id="IPR036188">
    <property type="entry name" value="FAD/NAD-bd_sf"/>
</dbReference>
<gene>
    <name evidence="4" type="ORF">D5S19_22995</name>
</gene>
<evidence type="ECO:0000313" key="5">
    <source>
        <dbReference type="Proteomes" id="UP000285112"/>
    </source>
</evidence>
<dbReference type="EMBL" id="QZFV01000107">
    <property type="protein sequence ID" value="RJQ81689.1"/>
    <property type="molecule type" value="Genomic_DNA"/>
</dbReference>
<dbReference type="GO" id="GO:0005737">
    <property type="term" value="C:cytoplasm"/>
    <property type="evidence" value="ECO:0007669"/>
    <property type="project" value="TreeGrafter"/>
</dbReference>
<evidence type="ECO:0000256" key="1">
    <source>
        <dbReference type="ARBA" id="ARBA00023002"/>
    </source>
</evidence>
<dbReference type="Gene3D" id="3.30.9.10">
    <property type="entry name" value="D-Amino Acid Oxidase, subunit A, domain 2"/>
    <property type="match status" value="1"/>
</dbReference>
<dbReference type="PANTHER" id="PTHR13847:SF289">
    <property type="entry name" value="GLYCINE OXIDASE"/>
    <property type="match status" value="1"/>
</dbReference>
<proteinExistence type="predicted"/>
<dbReference type="Pfam" id="PF01266">
    <property type="entry name" value="DAO"/>
    <property type="match status" value="1"/>
</dbReference>
<dbReference type="AlphaFoldDB" id="A0A419HX80"/>
<dbReference type="GO" id="GO:0016491">
    <property type="term" value="F:oxidoreductase activity"/>
    <property type="evidence" value="ECO:0007669"/>
    <property type="project" value="UniProtKB-KW"/>
</dbReference>
<dbReference type="Gene3D" id="3.50.50.60">
    <property type="entry name" value="FAD/NAD(P)-binding domain"/>
    <property type="match status" value="1"/>
</dbReference>
<keyword evidence="1" id="KW-0560">Oxidoreductase</keyword>
<dbReference type="PANTHER" id="PTHR13847">
    <property type="entry name" value="SARCOSINE DEHYDROGENASE-RELATED"/>
    <property type="match status" value="1"/>
</dbReference>
<evidence type="ECO:0000256" key="2">
    <source>
        <dbReference type="SAM" id="MobiDB-lite"/>
    </source>
</evidence>
<evidence type="ECO:0000313" key="4">
    <source>
        <dbReference type="EMBL" id="RJQ81689.1"/>
    </source>
</evidence>
<feature type="domain" description="FAD dependent oxidoreductase" evidence="3">
    <location>
        <begin position="57"/>
        <end position="353"/>
    </location>
</feature>
<dbReference type="Proteomes" id="UP000285112">
    <property type="component" value="Unassembled WGS sequence"/>
</dbReference>
<organism evidence="4 5">
    <name type="scientific">Amycolatopsis panacis</name>
    <dbReference type="NCBI Taxonomy" id="2340917"/>
    <lineage>
        <taxon>Bacteria</taxon>
        <taxon>Bacillati</taxon>
        <taxon>Actinomycetota</taxon>
        <taxon>Actinomycetes</taxon>
        <taxon>Pseudonocardiales</taxon>
        <taxon>Pseudonocardiaceae</taxon>
        <taxon>Amycolatopsis</taxon>
    </lineage>
</organism>